<evidence type="ECO:0000256" key="4">
    <source>
        <dbReference type="ARBA" id="ARBA00023163"/>
    </source>
</evidence>
<evidence type="ECO:0000259" key="6">
    <source>
        <dbReference type="Pfam" id="PF04542"/>
    </source>
</evidence>
<dbReference type="InterPro" id="IPR007627">
    <property type="entry name" value="RNA_pol_sigma70_r2"/>
</dbReference>
<reference evidence="8 9" key="1">
    <citation type="submission" date="2021-01" db="EMBL/GenBank/DDBJ databases">
        <title>Whole genome shotgun sequence of Asanoa siamensis NBRC 107932.</title>
        <authorList>
            <person name="Komaki H."/>
            <person name="Tamura T."/>
        </authorList>
    </citation>
    <scope>NUCLEOTIDE SEQUENCE [LARGE SCALE GENOMIC DNA]</scope>
    <source>
        <strain evidence="8 9">NBRC 107932</strain>
    </source>
</reference>
<keyword evidence="9" id="KW-1185">Reference proteome</keyword>
<evidence type="ECO:0000313" key="8">
    <source>
        <dbReference type="EMBL" id="GIF74996.1"/>
    </source>
</evidence>
<dbReference type="Gene3D" id="1.10.10.10">
    <property type="entry name" value="Winged helix-like DNA-binding domain superfamily/Winged helix DNA-binding domain"/>
    <property type="match status" value="1"/>
</dbReference>
<dbReference type="Pfam" id="PF04542">
    <property type="entry name" value="Sigma70_r2"/>
    <property type="match status" value="1"/>
</dbReference>
<keyword evidence="3" id="KW-0731">Sigma factor</keyword>
<dbReference type="InterPro" id="IPR013325">
    <property type="entry name" value="RNA_pol_sigma_r2"/>
</dbReference>
<dbReference type="InterPro" id="IPR013249">
    <property type="entry name" value="RNA_pol_sigma70_r4_t2"/>
</dbReference>
<proteinExistence type="inferred from homology"/>
<dbReference type="SUPFAM" id="SSF88659">
    <property type="entry name" value="Sigma3 and sigma4 domains of RNA polymerase sigma factors"/>
    <property type="match status" value="1"/>
</dbReference>
<evidence type="ECO:0000256" key="1">
    <source>
        <dbReference type="ARBA" id="ARBA00010641"/>
    </source>
</evidence>
<evidence type="ECO:0000256" key="3">
    <source>
        <dbReference type="ARBA" id="ARBA00023082"/>
    </source>
</evidence>
<dbReference type="PANTHER" id="PTHR43133:SF66">
    <property type="entry name" value="ECF RNA POLYMERASE SIGMA FACTOR SIGK"/>
    <property type="match status" value="1"/>
</dbReference>
<dbReference type="InterPro" id="IPR039425">
    <property type="entry name" value="RNA_pol_sigma-70-like"/>
</dbReference>
<evidence type="ECO:0000256" key="5">
    <source>
        <dbReference type="SAM" id="MobiDB-lite"/>
    </source>
</evidence>
<dbReference type="NCBIfam" id="TIGR02937">
    <property type="entry name" value="sigma70-ECF"/>
    <property type="match status" value="1"/>
</dbReference>
<dbReference type="SUPFAM" id="SSF88946">
    <property type="entry name" value="Sigma2 domain of RNA polymerase sigma factors"/>
    <property type="match status" value="1"/>
</dbReference>
<feature type="region of interest" description="Disordered" evidence="5">
    <location>
        <begin position="1"/>
        <end position="38"/>
    </location>
</feature>
<keyword evidence="2" id="KW-0805">Transcription regulation</keyword>
<gene>
    <name evidence="8" type="ORF">Asi02nite_45140</name>
</gene>
<dbReference type="RefSeq" id="WP_308440171.1">
    <property type="nucleotide sequence ID" value="NZ_BONE01000037.1"/>
</dbReference>
<dbReference type="PANTHER" id="PTHR43133">
    <property type="entry name" value="RNA POLYMERASE ECF-TYPE SIGMA FACTO"/>
    <property type="match status" value="1"/>
</dbReference>
<dbReference type="Pfam" id="PF08281">
    <property type="entry name" value="Sigma70_r4_2"/>
    <property type="match status" value="1"/>
</dbReference>
<name>A0ABQ4CUN9_9ACTN</name>
<protein>
    <submittedName>
        <fullName evidence="8">RNA polymerase sigma24 factor</fullName>
    </submittedName>
</protein>
<dbReference type="Proteomes" id="UP000604117">
    <property type="component" value="Unassembled WGS sequence"/>
</dbReference>
<keyword evidence="4" id="KW-0804">Transcription</keyword>
<evidence type="ECO:0000259" key="7">
    <source>
        <dbReference type="Pfam" id="PF08281"/>
    </source>
</evidence>
<sequence>MVVASRRPSPPEPGDEGPLRPAAGPLAGVPNGDPLAGAPVGDPLAGALAGDEESFRALYRLVHPGLLRYLRVLVGTDADDVASETWLQVCRDLPSFTGDLAGFRAWCATVGRHRALDHLRRTRRRPETVALDLDLADRADTAAEATDAIDTERALALIATLPRDQAEAVLLRVVVGLDAAGAGQVLGKRAGAVRMAAFRGLRRLAETLERRHG</sequence>
<evidence type="ECO:0000313" key="9">
    <source>
        <dbReference type="Proteomes" id="UP000604117"/>
    </source>
</evidence>
<dbReference type="EMBL" id="BONE01000037">
    <property type="protein sequence ID" value="GIF74996.1"/>
    <property type="molecule type" value="Genomic_DNA"/>
</dbReference>
<feature type="domain" description="RNA polymerase sigma-70 region 2" evidence="6">
    <location>
        <begin position="58"/>
        <end position="125"/>
    </location>
</feature>
<dbReference type="InterPro" id="IPR014284">
    <property type="entry name" value="RNA_pol_sigma-70_dom"/>
</dbReference>
<comment type="caution">
    <text evidence="8">The sequence shown here is derived from an EMBL/GenBank/DDBJ whole genome shotgun (WGS) entry which is preliminary data.</text>
</comment>
<evidence type="ECO:0000256" key="2">
    <source>
        <dbReference type="ARBA" id="ARBA00023015"/>
    </source>
</evidence>
<organism evidence="8 9">
    <name type="scientific">Asanoa siamensis</name>
    <dbReference type="NCBI Taxonomy" id="926357"/>
    <lineage>
        <taxon>Bacteria</taxon>
        <taxon>Bacillati</taxon>
        <taxon>Actinomycetota</taxon>
        <taxon>Actinomycetes</taxon>
        <taxon>Micromonosporales</taxon>
        <taxon>Micromonosporaceae</taxon>
        <taxon>Asanoa</taxon>
    </lineage>
</organism>
<dbReference type="InterPro" id="IPR013324">
    <property type="entry name" value="RNA_pol_sigma_r3/r4-like"/>
</dbReference>
<accession>A0ABQ4CUN9</accession>
<dbReference type="InterPro" id="IPR036388">
    <property type="entry name" value="WH-like_DNA-bd_sf"/>
</dbReference>
<comment type="similarity">
    <text evidence="1">Belongs to the sigma-70 factor family. ECF subfamily.</text>
</comment>
<feature type="domain" description="RNA polymerase sigma factor 70 region 4 type 2" evidence="7">
    <location>
        <begin position="153"/>
        <end position="204"/>
    </location>
</feature>
<dbReference type="Gene3D" id="1.10.1740.10">
    <property type="match status" value="1"/>
</dbReference>